<dbReference type="EMBL" id="BJNF01000061">
    <property type="protein sequence ID" value="GEC16391.1"/>
    <property type="molecule type" value="Genomic_DNA"/>
</dbReference>
<dbReference type="SUPFAM" id="SSF53756">
    <property type="entry name" value="UDP-Glycosyltransferase/glycogen phosphorylase"/>
    <property type="match status" value="1"/>
</dbReference>
<evidence type="ECO:0000259" key="1">
    <source>
        <dbReference type="Pfam" id="PF00534"/>
    </source>
</evidence>
<dbReference type="CDD" id="cd03801">
    <property type="entry name" value="GT4_PimA-like"/>
    <property type="match status" value="1"/>
</dbReference>
<dbReference type="InterPro" id="IPR028098">
    <property type="entry name" value="Glyco_trans_4-like_N"/>
</dbReference>
<dbReference type="AlphaFoldDB" id="A0A4Y3WE17"/>
<dbReference type="InterPro" id="IPR001296">
    <property type="entry name" value="Glyco_trans_1"/>
</dbReference>
<dbReference type="Proteomes" id="UP000318825">
    <property type="component" value="Unassembled WGS sequence"/>
</dbReference>
<evidence type="ECO:0000313" key="4">
    <source>
        <dbReference type="Proteomes" id="UP000318825"/>
    </source>
</evidence>
<name>A0A4Y3WE17_NITWI</name>
<organism evidence="3 4">
    <name type="scientific">Nitrobacter winogradskyi</name>
    <name type="common">Nitrobacter agilis</name>
    <dbReference type="NCBI Taxonomy" id="913"/>
    <lineage>
        <taxon>Bacteria</taxon>
        <taxon>Pseudomonadati</taxon>
        <taxon>Pseudomonadota</taxon>
        <taxon>Alphaproteobacteria</taxon>
        <taxon>Hyphomicrobiales</taxon>
        <taxon>Nitrobacteraceae</taxon>
        <taxon>Nitrobacter</taxon>
    </lineage>
</organism>
<dbReference type="Gene3D" id="3.40.50.2000">
    <property type="entry name" value="Glycogen Phosphorylase B"/>
    <property type="match status" value="2"/>
</dbReference>
<gene>
    <name evidence="3" type="ORF">NWI01_22830</name>
</gene>
<protein>
    <recommendedName>
        <fullName evidence="5">Glycosyltransferase subfamily 4-like N-terminal domain-containing protein</fullName>
    </recommendedName>
</protein>
<feature type="domain" description="Glycosyl transferase family 1" evidence="1">
    <location>
        <begin position="207"/>
        <end position="371"/>
    </location>
</feature>
<dbReference type="Pfam" id="PF00534">
    <property type="entry name" value="Glycos_transf_1"/>
    <property type="match status" value="1"/>
</dbReference>
<dbReference type="PANTHER" id="PTHR45947:SF3">
    <property type="entry name" value="SULFOQUINOVOSYL TRANSFERASE SQD2"/>
    <property type="match status" value="1"/>
</dbReference>
<dbReference type="GO" id="GO:0016758">
    <property type="term" value="F:hexosyltransferase activity"/>
    <property type="evidence" value="ECO:0007669"/>
    <property type="project" value="TreeGrafter"/>
</dbReference>
<dbReference type="OrthoDB" id="9816424at2"/>
<sequence>MKVVMLCEFYNETLEYQENLLTKYYIKHGHEVTVVTSTFESVFDYYNDKHDNSTPPSTFYDGGAKIIKLRYRYNILNRLRAYTSISGILEEARPDLIYVHDIMPNLPEAIRYKKAHPECRMIMDYHADYSNSGKNWISRKILHGILRKWFLDRARPHLSKIFAITPTTILFLHELYKVPVEDIELLPLGADLDFCAEVREREEGNILRRKLGITDNAIVIVTGGKLEPWKKTELLIEAVRALPSLRLELVIIGDSGPKFADYKASLLKAANAMLNIHFVGWLEAKDIYKYLDLADLAVFPASQSILWQQAIAMGLPLVVGDVGGQDISYLNLHDNIVILPKHRIRADCLVEEISRIVSDPDCLKTMGEGARAVADEQLNWDRLIERTLR</sequence>
<evidence type="ECO:0008006" key="5">
    <source>
        <dbReference type="Google" id="ProtNLM"/>
    </source>
</evidence>
<reference evidence="3 4" key="1">
    <citation type="submission" date="2019-06" db="EMBL/GenBank/DDBJ databases">
        <title>Whole genome shotgun sequence of Nitrobacter winogradskyi NBRC 14297.</title>
        <authorList>
            <person name="Hosoyama A."/>
            <person name="Uohara A."/>
            <person name="Ohji S."/>
            <person name="Ichikawa N."/>
        </authorList>
    </citation>
    <scope>NUCLEOTIDE SEQUENCE [LARGE SCALE GENOMIC DNA]</scope>
    <source>
        <strain evidence="3 4">NBRC 14297</strain>
    </source>
</reference>
<accession>A0A4Y3WE17</accession>
<comment type="caution">
    <text evidence="3">The sequence shown here is derived from an EMBL/GenBank/DDBJ whole genome shotgun (WGS) entry which is preliminary data.</text>
</comment>
<dbReference type="Pfam" id="PF13439">
    <property type="entry name" value="Glyco_transf_4"/>
    <property type="match status" value="1"/>
</dbReference>
<evidence type="ECO:0000313" key="3">
    <source>
        <dbReference type="EMBL" id="GEC16391.1"/>
    </source>
</evidence>
<dbReference type="PANTHER" id="PTHR45947">
    <property type="entry name" value="SULFOQUINOVOSYL TRANSFERASE SQD2"/>
    <property type="match status" value="1"/>
</dbReference>
<evidence type="ECO:0000259" key="2">
    <source>
        <dbReference type="Pfam" id="PF13439"/>
    </source>
</evidence>
<feature type="domain" description="Glycosyltransferase subfamily 4-like N-terminal" evidence="2">
    <location>
        <begin position="21"/>
        <end position="193"/>
    </location>
</feature>
<proteinExistence type="predicted"/>
<dbReference type="RefSeq" id="WP_141384024.1">
    <property type="nucleotide sequence ID" value="NZ_BJNF01000061.1"/>
</dbReference>
<dbReference type="InterPro" id="IPR050194">
    <property type="entry name" value="Glycosyltransferase_grp1"/>
</dbReference>